<evidence type="ECO:0000313" key="2">
    <source>
        <dbReference type="EMBL" id="MDP5184739.1"/>
    </source>
</evidence>
<feature type="transmembrane region" description="Helical" evidence="1">
    <location>
        <begin position="80"/>
        <end position="101"/>
    </location>
</feature>
<feature type="transmembrane region" description="Helical" evidence="1">
    <location>
        <begin position="131"/>
        <end position="155"/>
    </location>
</feature>
<keyword evidence="1" id="KW-0472">Membrane</keyword>
<keyword evidence="1" id="KW-0812">Transmembrane</keyword>
<dbReference type="Proteomes" id="UP001233673">
    <property type="component" value="Unassembled WGS sequence"/>
</dbReference>
<keyword evidence="3" id="KW-1185">Reference proteome</keyword>
<organism evidence="2 3">
    <name type="scientific">Blastococcus carthaginiensis</name>
    <dbReference type="NCBI Taxonomy" id="3050034"/>
    <lineage>
        <taxon>Bacteria</taxon>
        <taxon>Bacillati</taxon>
        <taxon>Actinomycetota</taxon>
        <taxon>Actinomycetes</taxon>
        <taxon>Geodermatophilales</taxon>
        <taxon>Geodermatophilaceae</taxon>
        <taxon>Blastococcus</taxon>
    </lineage>
</organism>
<feature type="transmembrane region" description="Helical" evidence="1">
    <location>
        <begin position="54"/>
        <end position="74"/>
    </location>
</feature>
<evidence type="ECO:0000256" key="1">
    <source>
        <dbReference type="SAM" id="Phobius"/>
    </source>
</evidence>
<feature type="transmembrane region" description="Helical" evidence="1">
    <location>
        <begin position="194"/>
        <end position="214"/>
    </location>
</feature>
<accession>A0ABT9IGN0</accession>
<evidence type="ECO:0000313" key="3">
    <source>
        <dbReference type="Proteomes" id="UP001233673"/>
    </source>
</evidence>
<dbReference type="RefSeq" id="WP_306001288.1">
    <property type="nucleotide sequence ID" value="NZ_JASNFN010000030.1"/>
</dbReference>
<reference evidence="3" key="1">
    <citation type="submission" date="2023-05" db="EMBL/GenBank/DDBJ databases">
        <title>Draft genome of Pseudofrankia sp. BMG5.37.</title>
        <authorList>
            <person name="Gtari M."/>
            <person name="Ghodhbane F."/>
            <person name="Sbissi I."/>
        </authorList>
    </citation>
    <scope>NUCLEOTIDE SEQUENCE [LARGE SCALE GENOMIC DNA]</scope>
    <source>
        <strain evidence="3">BMG 814</strain>
    </source>
</reference>
<comment type="caution">
    <text evidence="2">The sequence shown here is derived from an EMBL/GenBank/DDBJ whole genome shotgun (WGS) entry which is preliminary data.</text>
</comment>
<name>A0ABT9IGN0_9ACTN</name>
<evidence type="ECO:0008006" key="4">
    <source>
        <dbReference type="Google" id="ProtNLM"/>
    </source>
</evidence>
<protein>
    <recommendedName>
        <fullName evidence="4">ABC-2 type transport system permease protein</fullName>
    </recommendedName>
</protein>
<proteinExistence type="predicted"/>
<feature type="transmembrane region" description="Helical" evidence="1">
    <location>
        <begin position="240"/>
        <end position="259"/>
    </location>
</feature>
<feature type="transmembrane region" description="Helical" evidence="1">
    <location>
        <begin position="167"/>
        <end position="187"/>
    </location>
</feature>
<dbReference type="EMBL" id="JASNFN010000030">
    <property type="protein sequence ID" value="MDP5184739.1"/>
    <property type="molecule type" value="Genomic_DNA"/>
</dbReference>
<keyword evidence="1" id="KW-1133">Transmembrane helix</keyword>
<sequence length="265" mass="26853">MTTTHITGKGTAMTDVLTLPAPRTDVRVRRTAPSLTSLIGLEVRKSLSTRSGKSLAAVAVLIGPAGMALLGLTGDQFPDVLGPLAVVGVMTGLLLLALGVLSTGGEWTHRTVQTTFLLVPRRGRVLAAKEIAVALLGVVLAAVSAGLSLLVLSGVAPAEASWDGLGAAVPAVLGAGAAFAMAGAGVGAATGNTAAALTGLYLLILGAMQILRVWNAELVGWIDPVDATLMLVQGMQRTQAAVVLAGWMVVSAVAGWLVTRRRQVG</sequence>
<gene>
    <name evidence="2" type="ORF">QOZ88_19055</name>
</gene>